<sequence length="232" mass="25190">MGFGPGAVLTAASQSQPESLCLPEPTMVAAIQSAHRARTVCCLSKNVGIDRIGKRFASRTSSSETQSPSQVSTPQARALRSIISLYHTSENFAPVNSNEGLVQFIDDSLLFKKPPSPYPPQHSPNVLASTIRCLTLNKTILTPGETEQDLNPITSSHRIRAGNLRWLALKDALCGTSGSDIQEELPRPSRFSSKFGAPDWPGSSQATHAKPKAGLEVIQENWEIIQEMKNDK</sequence>
<evidence type="ECO:0000313" key="3">
    <source>
        <dbReference type="EMBL" id="PLW45453.1"/>
    </source>
</evidence>
<evidence type="ECO:0000256" key="1">
    <source>
        <dbReference type="SAM" id="MobiDB-lite"/>
    </source>
</evidence>
<organism evidence="4 5">
    <name type="scientific">Puccinia coronata f. sp. avenae</name>
    <dbReference type="NCBI Taxonomy" id="200324"/>
    <lineage>
        <taxon>Eukaryota</taxon>
        <taxon>Fungi</taxon>
        <taxon>Dikarya</taxon>
        <taxon>Basidiomycota</taxon>
        <taxon>Pucciniomycotina</taxon>
        <taxon>Pucciniomycetes</taxon>
        <taxon>Pucciniales</taxon>
        <taxon>Pucciniaceae</taxon>
        <taxon>Puccinia</taxon>
    </lineage>
</organism>
<accession>A0A2N5VUB4</accession>
<evidence type="ECO:0000313" key="5">
    <source>
        <dbReference type="Proteomes" id="UP000235388"/>
    </source>
</evidence>
<dbReference type="Proteomes" id="UP000235388">
    <property type="component" value="Unassembled WGS sequence"/>
</dbReference>
<dbReference type="Proteomes" id="UP000235392">
    <property type="component" value="Unassembled WGS sequence"/>
</dbReference>
<reference evidence="5 6" key="1">
    <citation type="submission" date="2017-11" db="EMBL/GenBank/DDBJ databases">
        <title>De novo assembly and phasing of dikaryotic genomes from two isolates of Puccinia coronata f. sp. avenae, the causal agent of oat crown rust.</title>
        <authorList>
            <person name="Miller M.E."/>
            <person name="Zhang Y."/>
            <person name="Omidvar V."/>
            <person name="Sperschneider J."/>
            <person name="Schwessinger B."/>
            <person name="Raley C."/>
            <person name="Palmer J.M."/>
            <person name="Garnica D."/>
            <person name="Upadhyaya N."/>
            <person name="Rathjen J."/>
            <person name="Taylor J.M."/>
            <person name="Park R.F."/>
            <person name="Dodds P.N."/>
            <person name="Hirsch C.D."/>
            <person name="Kianian S.F."/>
            <person name="Figueroa M."/>
        </authorList>
    </citation>
    <scope>NUCLEOTIDE SEQUENCE [LARGE SCALE GENOMIC DNA]</scope>
    <source>
        <strain evidence="4">12NC29</strain>
        <strain evidence="3">12SD80</strain>
    </source>
</reference>
<feature type="region of interest" description="Disordered" evidence="1">
    <location>
        <begin position="180"/>
        <end position="212"/>
    </location>
</feature>
<dbReference type="OrthoDB" id="2506303at2759"/>
<dbReference type="EMBL" id="PGCI01000048">
    <property type="protein sequence ID" value="PLW45453.1"/>
    <property type="molecule type" value="Genomic_DNA"/>
</dbReference>
<dbReference type="AlphaFoldDB" id="A0A2N5VUB4"/>
<dbReference type="EMBL" id="PGCJ01000059">
    <property type="protein sequence ID" value="PLW53566.1"/>
    <property type="molecule type" value="Genomic_DNA"/>
</dbReference>
<dbReference type="EMBL" id="PGCJ01000849">
    <property type="protein sequence ID" value="PLW17464.1"/>
    <property type="molecule type" value="Genomic_DNA"/>
</dbReference>
<keyword evidence="5" id="KW-1185">Reference proteome</keyword>
<comment type="caution">
    <text evidence="4">The sequence shown here is derived from an EMBL/GenBank/DDBJ whole genome shotgun (WGS) entry which is preliminary data.</text>
</comment>
<evidence type="ECO:0000313" key="6">
    <source>
        <dbReference type="Proteomes" id="UP000235392"/>
    </source>
</evidence>
<proteinExistence type="predicted"/>
<protein>
    <submittedName>
        <fullName evidence="4">Uncharacterized protein</fullName>
    </submittedName>
</protein>
<gene>
    <name evidence="4" type="ORF">PCANC_06714</name>
    <name evidence="2" type="ORF">PCANC_14827</name>
    <name evidence="3" type="ORF">PCASD_05918</name>
</gene>
<evidence type="ECO:0000313" key="2">
    <source>
        <dbReference type="EMBL" id="PLW17464.1"/>
    </source>
</evidence>
<evidence type="ECO:0000313" key="4">
    <source>
        <dbReference type="EMBL" id="PLW53566.1"/>
    </source>
</evidence>
<name>A0A2N5VUB4_9BASI</name>